<evidence type="ECO:0000313" key="2">
    <source>
        <dbReference type="EMBL" id="MCB2410569.1"/>
    </source>
</evidence>
<name>A0ABS8AXR0_9BACT</name>
<proteinExistence type="predicted"/>
<dbReference type="SUPFAM" id="SSF82185">
    <property type="entry name" value="Histone H3 K4-specific methyltransferase SET7/9 N-terminal domain"/>
    <property type="match status" value="1"/>
</dbReference>
<dbReference type="Proteomes" id="UP001165296">
    <property type="component" value="Unassembled WGS sequence"/>
</dbReference>
<keyword evidence="3" id="KW-1185">Reference proteome</keyword>
<comment type="caution">
    <text evidence="2">The sequence shown here is derived from an EMBL/GenBank/DDBJ whole genome shotgun (WGS) entry which is preliminary data.</text>
</comment>
<dbReference type="InterPro" id="IPR011652">
    <property type="entry name" value="MORN_2"/>
</dbReference>
<feature type="compositionally biased region" description="Polar residues" evidence="1">
    <location>
        <begin position="152"/>
        <end position="163"/>
    </location>
</feature>
<dbReference type="Gene3D" id="2.20.110.10">
    <property type="entry name" value="Histone H3 K4-specific methyltransferase SET7/9 N-terminal domain"/>
    <property type="match status" value="1"/>
</dbReference>
<reference evidence="2" key="1">
    <citation type="submission" date="2021-10" db="EMBL/GenBank/DDBJ databases">
        <authorList>
            <person name="Dean J.D."/>
            <person name="Kim M.K."/>
            <person name="Newey C.N."/>
            <person name="Stoker T.S."/>
            <person name="Thompson D.W."/>
            <person name="Grose J.H."/>
        </authorList>
    </citation>
    <scope>NUCLEOTIDE SEQUENCE</scope>
    <source>
        <strain evidence="2">BT178</strain>
    </source>
</reference>
<evidence type="ECO:0008006" key="4">
    <source>
        <dbReference type="Google" id="ProtNLM"/>
    </source>
</evidence>
<dbReference type="Pfam" id="PF07661">
    <property type="entry name" value="MORN_2"/>
    <property type="match status" value="3"/>
</dbReference>
<gene>
    <name evidence="2" type="ORF">LGH74_21445</name>
</gene>
<evidence type="ECO:0000313" key="3">
    <source>
        <dbReference type="Proteomes" id="UP001165296"/>
    </source>
</evidence>
<evidence type="ECO:0000256" key="1">
    <source>
        <dbReference type="SAM" id="MobiDB-lite"/>
    </source>
</evidence>
<sequence length="163" mass="18090">MHDSISGTERVYYASGKLFLSISYARVATRLQEGISSTWYENGKLKSEVEFHAGERHGFYRIYFPNGKLEQEATFAYGVWQGGNRFTRGGKALPFYNSNLTRPASGSTASTSYSHAPATLVPTPLLVPPQVDTRFVPQAQPMMRGDAIQPMSPGSTSVIRDYR</sequence>
<dbReference type="RefSeq" id="WP_226179589.1">
    <property type="nucleotide sequence ID" value="NZ_JAJADR010000008.1"/>
</dbReference>
<protein>
    <recommendedName>
        <fullName evidence="4">Toxin-antitoxin system YwqK family antitoxin</fullName>
    </recommendedName>
</protein>
<feature type="region of interest" description="Disordered" evidence="1">
    <location>
        <begin position="140"/>
        <end position="163"/>
    </location>
</feature>
<organism evidence="2 3">
    <name type="scientific">Hymenobacter lucidus</name>
    <dbReference type="NCBI Taxonomy" id="2880930"/>
    <lineage>
        <taxon>Bacteria</taxon>
        <taxon>Pseudomonadati</taxon>
        <taxon>Bacteroidota</taxon>
        <taxon>Cytophagia</taxon>
        <taxon>Cytophagales</taxon>
        <taxon>Hymenobacteraceae</taxon>
        <taxon>Hymenobacter</taxon>
    </lineage>
</organism>
<dbReference type="EMBL" id="JAJADR010000008">
    <property type="protein sequence ID" value="MCB2410569.1"/>
    <property type="molecule type" value="Genomic_DNA"/>
</dbReference>
<accession>A0ABS8AXR0</accession>